<dbReference type="PANTHER" id="PTHR30352:SF13">
    <property type="entry name" value="GLYCYL-RADICAL ENZYME ACTIVATING ENZYME YJJW-RELATED"/>
    <property type="match status" value="1"/>
</dbReference>
<dbReference type="InterPro" id="IPR013785">
    <property type="entry name" value="Aldolase_TIM"/>
</dbReference>
<keyword evidence="3" id="KW-0949">S-adenosyl-L-methionine</keyword>
<comment type="caution">
    <text evidence="8">The sequence shown here is derived from an EMBL/GenBank/DDBJ whole genome shotgun (WGS) entry which is preliminary data.</text>
</comment>
<keyword evidence="6" id="KW-0411">Iron-sulfur</keyword>
<reference evidence="8 9" key="1">
    <citation type="submission" date="2019-03" db="EMBL/GenBank/DDBJ databases">
        <title>Genomic Encyclopedia of Type Strains, Phase IV (KMG-IV): sequencing the most valuable type-strain genomes for metagenomic binning, comparative biology and taxonomic classification.</title>
        <authorList>
            <person name="Goeker M."/>
        </authorList>
    </citation>
    <scope>NUCLEOTIDE SEQUENCE [LARGE SCALE GENOMIC DNA]</scope>
    <source>
        <strain evidence="8 9">DSM 18507</strain>
    </source>
</reference>
<feature type="domain" description="Radical SAM core" evidence="7">
    <location>
        <begin position="22"/>
        <end position="235"/>
    </location>
</feature>
<dbReference type="SFLD" id="SFLDS00029">
    <property type="entry name" value="Radical_SAM"/>
    <property type="match status" value="1"/>
</dbReference>
<dbReference type="Gene3D" id="3.20.20.70">
    <property type="entry name" value="Aldolase class I"/>
    <property type="match status" value="1"/>
</dbReference>
<comment type="cofactor">
    <cofactor evidence="1">
        <name>[4Fe-4S] cluster</name>
        <dbReference type="ChEBI" id="CHEBI:49883"/>
    </cofactor>
</comment>
<keyword evidence="9" id="KW-1185">Reference proteome</keyword>
<dbReference type="PROSITE" id="PS51918">
    <property type="entry name" value="RADICAL_SAM"/>
    <property type="match status" value="1"/>
</dbReference>
<sequence>MNAAPAEQARIGGFVPFSACDWPGQLVATVFLAGCPWRCGYCHNPHLLERRSGRPLWPEVARHLASRQGLLDGVVFSGGEPLTEPALGSLLEAARTLGLATGLHTGGALPDRLRTHLAQVDWAGFDFKTAWDAYGGLTGQGTSGQNARRALELLLAHGTPLEVRTTLHPRWHDGPTLERMARQLAALGIRQWTCQLARSQPATLHPLSPPPAGWPDAALLEGLRAHVPGLVLRPS</sequence>
<evidence type="ECO:0000313" key="8">
    <source>
        <dbReference type="EMBL" id="TCW31665.1"/>
    </source>
</evidence>
<evidence type="ECO:0000256" key="4">
    <source>
        <dbReference type="ARBA" id="ARBA00022723"/>
    </source>
</evidence>
<dbReference type="CDD" id="cd01335">
    <property type="entry name" value="Radical_SAM"/>
    <property type="match status" value="1"/>
</dbReference>
<dbReference type="InterPro" id="IPR007197">
    <property type="entry name" value="rSAM"/>
</dbReference>
<keyword evidence="8" id="KW-0456">Lyase</keyword>
<organism evidence="8 9">
    <name type="scientific">Gulbenkiania mobilis</name>
    <dbReference type="NCBI Taxonomy" id="397457"/>
    <lineage>
        <taxon>Bacteria</taxon>
        <taxon>Pseudomonadati</taxon>
        <taxon>Pseudomonadota</taxon>
        <taxon>Betaproteobacteria</taxon>
        <taxon>Neisseriales</taxon>
        <taxon>Chromobacteriaceae</taxon>
        <taxon>Gulbenkiania</taxon>
    </lineage>
</organism>
<evidence type="ECO:0000256" key="6">
    <source>
        <dbReference type="ARBA" id="ARBA00023014"/>
    </source>
</evidence>
<evidence type="ECO:0000313" key="9">
    <source>
        <dbReference type="Proteomes" id="UP000294801"/>
    </source>
</evidence>
<protein>
    <submittedName>
        <fullName evidence="8">Pyruvate formate lyase activating enzyme</fullName>
    </submittedName>
</protein>
<evidence type="ECO:0000259" key="7">
    <source>
        <dbReference type="PROSITE" id="PS51918"/>
    </source>
</evidence>
<evidence type="ECO:0000256" key="5">
    <source>
        <dbReference type="ARBA" id="ARBA00023004"/>
    </source>
</evidence>
<dbReference type="SUPFAM" id="SSF102114">
    <property type="entry name" value="Radical SAM enzymes"/>
    <property type="match status" value="1"/>
</dbReference>
<dbReference type="EMBL" id="SMDA01000004">
    <property type="protein sequence ID" value="TCW31665.1"/>
    <property type="molecule type" value="Genomic_DNA"/>
</dbReference>
<dbReference type="Proteomes" id="UP000294801">
    <property type="component" value="Unassembled WGS sequence"/>
</dbReference>
<evidence type="ECO:0000256" key="3">
    <source>
        <dbReference type="ARBA" id="ARBA00022691"/>
    </source>
</evidence>
<dbReference type="InterPro" id="IPR058240">
    <property type="entry name" value="rSAM_sf"/>
</dbReference>
<evidence type="ECO:0000256" key="1">
    <source>
        <dbReference type="ARBA" id="ARBA00001966"/>
    </source>
</evidence>
<keyword evidence="4" id="KW-0479">Metal-binding</keyword>
<name>A0ABY2CWG8_GULMO</name>
<accession>A0ABY2CWG8</accession>
<keyword evidence="8" id="KW-0670">Pyruvate</keyword>
<dbReference type="PANTHER" id="PTHR30352">
    <property type="entry name" value="PYRUVATE FORMATE-LYASE-ACTIVATING ENZYME"/>
    <property type="match status" value="1"/>
</dbReference>
<dbReference type="InterPro" id="IPR034457">
    <property type="entry name" value="Organic_radical-activating"/>
</dbReference>
<dbReference type="GO" id="GO:0016829">
    <property type="term" value="F:lyase activity"/>
    <property type="evidence" value="ECO:0007669"/>
    <property type="project" value="UniProtKB-KW"/>
</dbReference>
<gene>
    <name evidence="8" type="ORF">EV669_10431</name>
</gene>
<evidence type="ECO:0000256" key="2">
    <source>
        <dbReference type="ARBA" id="ARBA00022485"/>
    </source>
</evidence>
<proteinExistence type="predicted"/>
<keyword evidence="2" id="KW-0004">4Fe-4S</keyword>
<dbReference type="RefSeq" id="WP_132098249.1">
    <property type="nucleotide sequence ID" value="NZ_SMDA01000004.1"/>
</dbReference>
<keyword evidence="5" id="KW-0408">Iron</keyword>
<dbReference type="NCBIfam" id="TIGR02495">
    <property type="entry name" value="NrdG2"/>
    <property type="match status" value="1"/>
</dbReference>
<dbReference type="SFLD" id="SFLDG01094">
    <property type="entry name" value="Uncharacterised_Radical_SAM_Su"/>
    <property type="match status" value="1"/>
</dbReference>
<dbReference type="Pfam" id="PF04055">
    <property type="entry name" value="Radical_SAM"/>
    <property type="match status" value="1"/>
</dbReference>
<dbReference type="InterPro" id="IPR012840">
    <property type="entry name" value="NrdG2"/>
</dbReference>